<dbReference type="PROSITE" id="PS51257">
    <property type="entry name" value="PROKAR_LIPOPROTEIN"/>
    <property type="match status" value="1"/>
</dbReference>
<feature type="signal peptide" evidence="1">
    <location>
        <begin position="1"/>
        <end position="25"/>
    </location>
</feature>
<dbReference type="InterPro" id="IPR056303">
    <property type="entry name" value="AMIN-like"/>
</dbReference>
<evidence type="ECO:0000313" key="3">
    <source>
        <dbReference type="EMBL" id="GHI11341.1"/>
    </source>
</evidence>
<feature type="domain" description="AMIN-like" evidence="2">
    <location>
        <begin position="46"/>
        <end position="170"/>
    </location>
</feature>
<comment type="caution">
    <text evidence="3">The sequence shown here is derived from an EMBL/GenBank/DDBJ whole genome shotgun (WGS) entry which is preliminary data.</text>
</comment>
<dbReference type="GeneID" id="86957053"/>
<dbReference type="EMBL" id="BNDV01000002">
    <property type="protein sequence ID" value="GHI11341.1"/>
    <property type="molecule type" value="Genomic_DNA"/>
</dbReference>
<evidence type="ECO:0000313" key="4">
    <source>
        <dbReference type="Proteomes" id="UP000660554"/>
    </source>
</evidence>
<accession>A0ABQ3NEX7</accession>
<organism evidence="3 4">
    <name type="scientific">Streptomyces virginiae</name>
    <name type="common">Streptomyces cinnamonensis</name>
    <dbReference type="NCBI Taxonomy" id="1961"/>
    <lineage>
        <taxon>Bacteria</taxon>
        <taxon>Bacillati</taxon>
        <taxon>Actinomycetota</taxon>
        <taxon>Actinomycetes</taxon>
        <taxon>Kitasatosporales</taxon>
        <taxon>Streptomycetaceae</taxon>
        <taxon>Streptomyces</taxon>
    </lineage>
</organism>
<evidence type="ECO:0000256" key="1">
    <source>
        <dbReference type="SAM" id="SignalP"/>
    </source>
</evidence>
<reference evidence="4" key="1">
    <citation type="submission" date="2020-09" db="EMBL/GenBank/DDBJ databases">
        <title>Whole genome shotgun sequence of Streptomyces cinnamonensis NBRC 15873.</title>
        <authorList>
            <person name="Komaki H."/>
            <person name="Tamura T."/>
        </authorList>
    </citation>
    <scope>NUCLEOTIDE SEQUENCE [LARGE SCALE GENOMIC DNA]</scope>
    <source>
        <strain evidence="4">NBRC 15873</strain>
    </source>
</reference>
<keyword evidence="4" id="KW-1185">Reference proteome</keyword>
<feature type="chain" id="PRO_5046930992" description="AMIN-like domain-containing protein" evidence="1">
    <location>
        <begin position="26"/>
        <end position="170"/>
    </location>
</feature>
<protein>
    <recommendedName>
        <fullName evidence="2">AMIN-like domain-containing protein</fullName>
    </recommendedName>
</protein>
<keyword evidence="1" id="KW-0732">Signal</keyword>
<dbReference type="Proteomes" id="UP000660554">
    <property type="component" value="Unassembled WGS sequence"/>
</dbReference>
<evidence type="ECO:0000259" key="2">
    <source>
        <dbReference type="Pfam" id="PF24837"/>
    </source>
</evidence>
<name>A0ABQ3NEX7_STRVG</name>
<dbReference type="RefSeq" id="WP_030655709.1">
    <property type="nucleotide sequence ID" value="NZ_BMRU01000048.1"/>
</dbReference>
<gene>
    <name evidence="3" type="ORF">Scinn_08040</name>
</gene>
<sequence>MINTRLRQFVALATGALLAACLSFAAPASASTLTSATADVQAPTPLVVNARWGGHATYDRIVIDLQGYTPTVTVTPVAQLVYDGSGKPVPLAGKHFLEIRLNPAAAHDDAGGSVYRGPKLQKIYLSKLKGLAMTGDYEGYVTFGAAFDTVPYYRAYSLHSPERFVVDIAH</sequence>
<proteinExistence type="predicted"/>
<dbReference type="Pfam" id="PF24837">
    <property type="entry name" value="AMIN-like"/>
    <property type="match status" value="1"/>
</dbReference>